<dbReference type="InterPro" id="IPR036890">
    <property type="entry name" value="HATPase_C_sf"/>
</dbReference>
<organism evidence="6 7">
    <name type="scientific">Algoriphagus boritolerans DSM 17298 = JCM 18970</name>
    <dbReference type="NCBI Taxonomy" id="1120964"/>
    <lineage>
        <taxon>Bacteria</taxon>
        <taxon>Pseudomonadati</taxon>
        <taxon>Bacteroidota</taxon>
        <taxon>Cytophagia</taxon>
        <taxon>Cytophagales</taxon>
        <taxon>Cyclobacteriaceae</taxon>
        <taxon>Algoriphagus</taxon>
    </lineage>
</organism>
<dbReference type="InterPro" id="IPR003661">
    <property type="entry name" value="HisK_dim/P_dom"/>
</dbReference>
<dbReference type="OrthoDB" id="9806995at2"/>
<dbReference type="Pfam" id="PF02518">
    <property type="entry name" value="HATPase_c"/>
    <property type="match status" value="1"/>
</dbReference>
<keyword evidence="6" id="KW-0808">Transferase</keyword>
<keyword evidence="6" id="KW-0418">Kinase</keyword>
<keyword evidence="3" id="KW-0597">Phosphoprotein</keyword>
<keyword evidence="4" id="KW-0472">Membrane</keyword>
<dbReference type="EMBL" id="FNVR01000021">
    <property type="protein sequence ID" value="SEG26349.1"/>
    <property type="molecule type" value="Genomic_DNA"/>
</dbReference>
<dbReference type="InterPro" id="IPR036097">
    <property type="entry name" value="HisK_dim/P_sf"/>
</dbReference>
<dbReference type="SMART" id="SM00387">
    <property type="entry name" value="HATPase_c"/>
    <property type="match status" value="1"/>
</dbReference>
<reference evidence="7" key="1">
    <citation type="submission" date="2016-10" db="EMBL/GenBank/DDBJ databases">
        <authorList>
            <person name="Varghese N."/>
            <person name="Submissions S."/>
        </authorList>
    </citation>
    <scope>NUCLEOTIDE SEQUENCE [LARGE SCALE GENOMIC DNA]</scope>
    <source>
        <strain evidence="7">DSM 17298</strain>
    </source>
</reference>
<proteinExistence type="predicted"/>
<evidence type="ECO:0000313" key="6">
    <source>
        <dbReference type="EMBL" id="SEG26349.1"/>
    </source>
</evidence>
<evidence type="ECO:0000256" key="1">
    <source>
        <dbReference type="ARBA" id="ARBA00000085"/>
    </source>
</evidence>
<dbReference type="AlphaFoldDB" id="A0A1H5YQE8"/>
<dbReference type="SUPFAM" id="SSF55874">
    <property type="entry name" value="ATPase domain of HSP90 chaperone/DNA topoisomerase II/histidine kinase"/>
    <property type="match status" value="1"/>
</dbReference>
<dbReference type="PANTHER" id="PTHR43065">
    <property type="entry name" value="SENSOR HISTIDINE KINASE"/>
    <property type="match status" value="1"/>
</dbReference>
<dbReference type="PROSITE" id="PS50109">
    <property type="entry name" value="HIS_KIN"/>
    <property type="match status" value="1"/>
</dbReference>
<dbReference type="GO" id="GO:0000155">
    <property type="term" value="F:phosphorelay sensor kinase activity"/>
    <property type="evidence" value="ECO:0007669"/>
    <property type="project" value="InterPro"/>
</dbReference>
<dbReference type="InterPro" id="IPR005467">
    <property type="entry name" value="His_kinase_dom"/>
</dbReference>
<keyword evidence="4" id="KW-1133">Transmembrane helix</keyword>
<dbReference type="InterPro" id="IPR003594">
    <property type="entry name" value="HATPase_dom"/>
</dbReference>
<evidence type="ECO:0000256" key="2">
    <source>
        <dbReference type="ARBA" id="ARBA00012438"/>
    </source>
</evidence>
<dbReference type="PANTHER" id="PTHR43065:SF42">
    <property type="entry name" value="TWO-COMPONENT SENSOR PPRA"/>
    <property type="match status" value="1"/>
</dbReference>
<dbReference type="EC" id="2.7.13.3" evidence="2"/>
<dbReference type="CDD" id="cd00082">
    <property type="entry name" value="HisKA"/>
    <property type="match status" value="1"/>
</dbReference>
<evidence type="ECO:0000256" key="3">
    <source>
        <dbReference type="ARBA" id="ARBA00022553"/>
    </source>
</evidence>
<dbReference type="STRING" id="1120964.GCA_001313265_03614"/>
<comment type="catalytic activity">
    <reaction evidence="1">
        <text>ATP + protein L-histidine = ADP + protein N-phospho-L-histidine.</text>
        <dbReference type="EC" id="2.7.13.3"/>
    </reaction>
</comment>
<dbReference type="Gene3D" id="1.10.287.130">
    <property type="match status" value="1"/>
</dbReference>
<feature type="non-terminal residue" evidence="6">
    <location>
        <position position="1"/>
    </location>
</feature>
<keyword evidence="4" id="KW-0812">Transmembrane</keyword>
<accession>A0A1H5YQE8</accession>
<dbReference type="Gene3D" id="3.30.565.10">
    <property type="entry name" value="Histidine kinase-like ATPase, C-terminal domain"/>
    <property type="match status" value="1"/>
</dbReference>
<dbReference type="RefSeq" id="WP_103925748.1">
    <property type="nucleotide sequence ID" value="NZ_FNVR01000021.1"/>
</dbReference>
<dbReference type="InterPro" id="IPR004358">
    <property type="entry name" value="Sig_transdc_His_kin-like_C"/>
</dbReference>
<name>A0A1H5YQE8_9BACT</name>
<keyword evidence="7" id="KW-1185">Reference proteome</keyword>
<sequence length="338" mass="37315">FHVRAQAFTGRVSEEAVFSFVVLPPWYATWWAYLIYALLIFAVITAIVKWRSRKLKAENRILEERVNERTAALEKSIEDLKSTQAQLIQSEKMASLGELTAGIAHEIQNPLNFVNNFSELSAELIDEMTEEIENGDLQEVKAIAADLKDNLIKINHHGNRAGSIVKGMLAHSRKNTSEKEETDVNALADECLRLSYHGLRAKDKSFTAEFRTDLDPALPKVMLVSQDMGRVLLNLINNAFYAVSDKSKNTGSDYTPTVVVATESSSEGIIISVQDNGSGIPESIREKIFQPFFTTKPAGSGTGLGLSMSYDIVKAHGGELKVDSEVGKGTTFRIHLPA</sequence>
<feature type="transmembrane region" description="Helical" evidence="4">
    <location>
        <begin position="30"/>
        <end position="50"/>
    </location>
</feature>
<evidence type="ECO:0000259" key="5">
    <source>
        <dbReference type="PROSITE" id="PS50109"/>
    </source>
</evidence>
<dbReference type="PRINTS" id="PR00344">
    <property type="entry name" value="BCTRLSENSOR"/>
</dbReference>
<evidence type="ECO:0000256" key="4">
    <source>
        <dbReference type="SAM" id="Phobius"/>
    </source>
</evidence>
<evidence type="ECO:0000313" key="7">
    <source>
        <dbReference type="Proteomes" id="UP000236736"/>
    </source>
</evidence>
<dbReference type="SUPFAM" id="SSF47384">
    <property type="entry name" value="Homodimeric domain of signal transducing histidine kinase"/>
    <property type="match status" value="1"/>
</dbReference>
<gene>
    <name evidence="6" type="ORF">SAMN03080598_03119</name>
</gene>
<dbReference type="Proteomes" id="UP000236736">
    <property type="component" value="Unassembled WGS sequence"/>
</dbReference>
<protein>
    <recommendedName>
        <fullName evidence="2">histidine kinase</fullName>
        <ecNumber evidence="2">2.7.13.3</ecNumber>
    </recommendedName>
</protein>
<feature type="domain" description="Histidine kinase" evidence="5">
    <location>
        <begin position="102"/>
        <end position="338"/>
    </location>
</feature>